<sequence length="74" mass="8126">MHPVQTNGIVRIRKRTANSLFMHNEMTIHLSSPDDRMVANGPQSSAVARATAALWLASLSRCERPYLGDEGTSC</sequence>
<dbReference type="HOGENOM" id="CLU_2688272_0_0_1"/>
<dbReference type="InParanoid" id="E5A9K1"/>
<dbReference type="AlphaFoldDB" id="E5A9K1"/>
<gene>
    <name evidence="1" type="ORF">LEMA_uP014720.1</name>
</gene>
<proteinExistence type="predicted"/>
<keyword evidence="2" id="KW-1185">Reference proteome</keyword>
<evidence type="ECO:0000313" key="1">
    <source>
        <dbReference type="EMBL" id="CBY00342.1"/>
    </source>
</evidence>
<accession>E5A9K1</accession>
<reference evidence="2" key="1">
    <citation type="journal article" date="2011" name="Nat. Commun.">
        <title>Effector diversification within compartments of the Leptosphaeria maculans genome affected by Repeat-Induced Point mutations.</title>
        <authorList>
            <person name="Rouxel T."/>
            <person name="Grandaubert J."/>
            <person name="Hane J.K."/>
            <person name="Hoede C."/>
            <person name="van de Wouw A.P."/>
            <person name="Couloux A."/>
            <person name="Dominguez V."/>
            <person name="Anthouard V."/>
            <person name="Bally P."/>
            <person name="Bourras S."/>
            <person name="Cozijnsen A.J."/>
            <person name="Ciuffetti L.M."/>
            <person name="Degrave A."/>
            <person name="Dilmaghani A."/>
            <person name="Duret L."/>
            <person name="Fudal I."/>
            <person name="Goodwin S.B."/>
            <person name="Gout L."/>
            <person name="Glaser N."/>
            <person name="Linglin J."/>
            <person name="Kema G.H.J."/>
            <person name="Lapalu N."/>
            <person name="Lawrence C.B."/>
            <person name="May K."/>
            <person name="Meyer M."/>
            <person name="Ollivier B."/>
            <person name="Poulain J."/>
            <person name="Schoch C.L."/>
            <person name="Simon A."/>
            <person name="Spatafora J.W."/>
            <person name="Stachowiak A."/>
            <person name="Turgeon B.G."/>
            <person name="Tyler B.M."/>
            <person name="Vincent D."/>
            <person name="Weissenbach J."/>
            <person name="Amselem J."/>
            <person name="Quesneville H."/>
            <person name="Oliver R.P."/>
            <person name="Wincker P."/>
            <person name="Balesdent M.-H."/>
            <person name="Howlett B.J."/>
        </authorList>
    </citation>
    <scope>NUCLEOTIDE SEQUENCE [LARGE SCALE GENOMIC DNA]</scope>
    <source>
        <strain evidence="2">JN3 / isolate v23.1.3 / race Av1-4-5-6-7-8</strain>
    </source>
</reference>
<dbReference type="Proteomes" id="UP000002668">
    <property type="component" value="Genome"/>
</dbReference>
<evidence type="ECO:0000313" key="2">
    <source>
        <dbReference type="Proteomes" id="UP000002668"/>
    </source>
</evidence>
<dbReference type="EMBL" id="FP929138">
    <property type="protein sequence ID" value="CBY00342.1"/>
    <property type="molecule type" value="Genomic_DNA"/>
</dbReference>
<dbReference type="VEuPathDB" id="FungiDB:LEMA_uP014720.1"/>
<name>E5A9K1_LEPMJ</name>
<organism evidence="2">
    <name type="scientific">Leptosphaeria maculans (strain JN3 / isolate v23.1.3 / race Av1-4-5-6-7-8)</name>
    <name type="common">Blackleg fungus</name>
    <name type="synonym">Phoma lingam</name>
    <dbReference type="NCBI Taxonomy" id="985895"/>
    <lineage>
        <taxon>Eukaryota</taxon>
        <taxon>Fungi</taxon>
        <taxon>Dikarya</taxon>
        <taxon>Ascomycota</taxon>
        <taxon>Pezizomycotina</taxon>
        <taxon>Dothideomycetes</taxon>
        <taxon>Pleosporomycetidae</taxon>
        <taxon>Pleosporales</taxon>
        <taxon>Pleosporineae</taxon>
        <taxon>Leptosphaeriaceae</taxon>
        <taxon>Plenodomus</taxon>
        <taxon>Plenodomus lingam/Leptosphaeria maculans species complex</taxon>
    </lineage>
</organism>
<protein>
    <submittedName>
        <fullName evidence="1">Predicted protein</fullName>
    </submittedName>
</protein>